<dbReference type="Proteomes" id="UP000475214">
    <property type="component" value="Unassembled WGS sequence"/>
</dbReference>
<proteinExistence type="predicted"/>
<dbReference type="EMBL" id="JAAGOA010000027">
    <property type="protein sequence ID" value="NEE03915.1"/>
    <property type="molecule type" value="Genomic_DNA"/>
</dbReference>
<gene>
    <name evidence="3" type="ORF">G1H10_27480</name>
</gene>
<keyword evidence="4" id="KW-1185">Reference proteome</keyword>
<dbReference type="GO" id="GO:0016757">
    <property type="term" value="F:glycosyltransferase activity"/>
    <property type="evidence" value="ECO:0007669"/>
    <property type="project" value="InterPro"/>
</dbReference>
<dbReference type="RefSeq" id="WP_163744000.1">
    <property type="nucleotide sequence ID" value="NZ_JAAGOA010000027.1"/>
</dbReference>
<organism evidence="3 4">
    <name type="scientific">Phytoactinopolyspora halotolerans</name>
    <dbReference type="NCBI Taxonomy" id="1981512"/>
    <lineage>
        <taxon>Bacteria</taxon>
        <taxon>Bacillati</taxon>
        <taxon>Actinomycetota</taxon>
        <taxon>Actinomycetes</taxon>
        <taxon>Jiangellales</taxon>
        <taxon>Jiangellaceae</taxon>
        <taxon>Phytoactinopolyspora</taxon>
    </lineage>
</organism>
<feature type="domain" description="Glycosyl transferase family 1" evidence="2">
    <location>
        <begin position="202"/>
        <end position="284"/>
    </location>
</feature>
<dbReference type="Pfam" id="PF00534">
    <property type="entry name" value="Glycos_transf_1"/>
    <property type="match status" value="1"/>
</dbReference>
<comment type="caution">
    <text evidence="3">The sequence shown here is derived from an EMBL/GenBank/DDBJ whole genome shotgun (WGS) entry which is preliminary data.</text>
</comment>
<evidence type="ECO:0000313" key="4">
    <source>
        <dbReference type="Proteomes" id="UP000475214"/>
    </source>
</evidence>
<keyword evidence="1 3" id="KW-0808">Transferase</keyword>
<reference evidence="3 4" key="1">
    <citation type="submission" date="2020-02" db="EMBL/GenBank/DDBJ databases">
        <authorList>
            <person name="Li X.-J."/>
            <person name="Han X.-M."/>
        </authorList>
    </citation>
    <scope>NUCLEOTIDE SEQUENCE [LARGE SCALE GENOMIC DNA]</scope>
    <source>
        <strain evidence="3 4">CCTCC AB 2017055</strain>
    </source>
</reference>
<evidence type="ECO:0000259" key="2">
    <source>
        <dbReference type="Pfam" id="PF00534"/>
    </source>
</evidence>
<dbReference type="SUPFAM" id="SSF53756">
    <property type="entry name" value="UDP-Glycosyltransferase/glycogen phosphorylase"/>
    <property type="match status" value="1"/>
</dbReference>
<evidence type="ECO:0000313" key="3">
    <source>
        <dbReference type="EMBL" id="NEE03915.1"/>
    </source>
</evidence>
<protein>
    <submittedName>
        <fullName evidence="3">Glycosyltransferase family 4 protein</fullName>
    </submittedName>
</protein>
<accession>A0A6L9SER6</accession>
<name>A0A6L9SER6_9ACTN</name>
<dbReference type="AlphaFoldDB" id="A0A6L9SER6"/>
<evidence type="ECO:0000256" key="1">
    <source>
        <dbReference type="ARBA" id="ARBA00022679"/>
    </source>
</evidence>
<dbReference type="Gene3D" id="3.40.50.2000">
    <property type="entry name" value="Glycogen Phosphorylase B"/>
    <property type="match status" value="1"/>
</dbReference>
<sequence>MSNRIIYVAPDFPQPIGGVRASYRHVELLTKAGYDAAVWHCGAQVSLEWFGASAPVLRGMSLSLDRTDLLVLPEAFVFEGVDPAPGCRKAIYNQNHFLTFVSVSPDRYPRWTPRPAVWVSSLMIRHVVGRLQPALDFASIHDLPYVIDLQLFRPAETRRAKIAWMPRKRPNEAALIHGLLLADSRFDGVTLSPIEGLNEVQTASELGTTSVFIGLSREEGFGLPIAEALAAGCVVVGYPSGGGVELFDAPGTLALPDSDVLTLVDQVAEIVADPPAEQDRFKSRAWVEQHYSESRLLDRLIGAIDAARDMPGDAGDAIHPWPQFQRIHGLTGQTAAS</sequence>
<dbReference type="InterPro" id="IPR001296">
    <property type="entry name" value="Glyco_trans_1"/>
</dbReference>